<protein>
    <submittedName>
        <fullName evidence="2">Helix-turn-helix domain-containing protein</fullName>
    </submittedName>
</protein>
<dbReference type="EMBL" id="CP048000">
    <property type="protein sequence ID" value="QHQ60545.1"/>
    <property type="molecule type" value="Genomic_DNA"/>
</dbReference>
<feature type="domain" description="HTH cro/C1-type" evidence="1">
    <location>
        <begin position="10"/>
        <end position="63"/>
    </location>
</feature>
<name>A0A6P1TLL5_9FIRM</name>
<sequence>MNYEHFGVFLRELRLSRNMTREQLAQDICTPKQIYRIEKGVYEPSLYLINQLSIKFNMDLNEYFKMYFTSNTIAGLEGINSINAAIEREDIQVIKSTIDKYEKMEDFKKGENLQHIYYGKALCSAIIDNDFNTSLDYCFKGIRIEYPEFNMNNISKTMYSNIGISILNCIAQNYFAMEQHDKGMKVLTELLAVLEAFVINSPYPLFQASQFSQKIYQGVLYNVSVHLFDHGDIKEALTYVEKGIAFSLKVYNIRHLPNLIFMKFKILYCEQKYEEAREYYNRAVNLYKITNKEALLGELEDTAKTEYPEIFKEKYT</sequence>
<dbReference type="PANTHER" id="PTHR37038">
    <property type="entry name" value="TRANSCRIPTIONAL REGULATOR-RELATED"/>
    <property type="match status" value="1"/>
</dbReference>
<gene>
    <name evidence="2" type="ORF">Ana3638_06995</name>
</gene>
<evidence type="ECO:0000259" key="1">
    <source>
        <dbReference type="PROSITE" id="PS50943"/>
    </source>
</evidence>
<dbReference type="GO" id="GO:0003677">
    <property type="term" value="F:DNA binding"/>
    <property type="evidence" value="ECO:0007669"/>
    <property type="project" value="InterPro"/>
</dbReference>
<dbReference type="PROSITE" id="PS50943">
    <property type="entry name" value="HTH_CROC1"/>
    <property type="match status" value="1"/>
</dbReference>
<dbReference type="InterPro" id="IPR041315">
    <property type="entry name" value="PlcR_TPR"/>
</dbReference>
<dbReference type="CDD" id="cd00093">
    <property type="entry name" value="HTH_XRE"/>
    <property type="match status" value="1"/>
</dbReference>
<dbReference type="InterPro" id="IPR053163">
    <property type="entry name" value="HTH-type_regulator_Rgg"/>
</dbReference>
<organism evidence="2 3">
    <name type="scientific">Anaerocolumna sedimenticola</name>
    <dbReference type="NCBI Taxonomy" id="2696063"/>
    <lineage>
        <taxon>Bacteria</taxon>
        <taxon>Bacillati</taxon>
        <taxon>Bacillota</taxon>
        <taxon>Clostridia</taxon>
        <taxon>Lachnospirales</taxon>
        <taxon>Lachnospiraceae</taxon>
        <taxon>Anaerocolumna</taxon>
    </lineage>
</organism>
<evidence type="ECO:0000313" key="2">
    <source>
        <dbReference type="EMBL" id="QHQ60545.1"/>
    </source>
</evidence>
<dbReference type="Pfam" id="PF01381">
    <property type="entry name" value="HTH_3"/>
    <property type="match status" value="1"/>
</dbReference>
<reference evidence="2 3" key="1">
    <citation type="submission" date="2020-01" db="EMBL/GenBank/DDBJ databases">
        <title>Genome analysis of Anaerocolumna sp. CBA3638.</title>
        <authorList>
            <person name="Kim J."/>
            <person name="Roh S.W."/>
        </authorList>
    </citation>
    <scope>NUCLEOTIDE SEQUENCE [LARGE SCALE GENOMIC DNA]</scope>
    <source>
        <strain evidence="2 3">CBA3638</strain>
    </source>
</reference>
<dbReference type="RefSeq" id="WP_161837381.1">
    <property type="nucleotide sequence ID" value="NZ_CP048000.1"/>
</dbReference>
<keyword evidence="3" id="KW-1185">Reference proteome</keyword>
<dbReference type="InterPro" id="IPR010982">
    <property type="entry name" value="Lambda_DNA-bd_dom_sf"/>
</dbReference>
<dbReference type="KEGG" id="anr:Ana3638_06995"/>
<dbReference type="Pfam" id="PF18768">
    <property type="entry name" value="RNPP_C"/>
    <property type="match status" value="1"/>
</dbReference>
<proteinExistence type="predicted"/>
<evidence type="ECO:0000313" key="3">
    <source>
        <dbReference type="Proteomes" id="UP000464314"/>
    </source>
</evidence>
<dbReference type="InterPro" id="IPR001387">
    <property type="entry name" value="Cro/C1-type_HTH"/>
</dbReference>
<dbReference type="SUPFAM" id="SSF48452">
    <property type="entry name" value="TPR-like"/>
    <property type="match status" value="1"/>
</dbReference>
<accession>A0A6P1TLL5</accession>
<dbReference type="Gene3D" id="1.25.40.10">
    <property type="entry name" value="Tetratricopeptide repeat domain"/>
    <property type="match status" value="1"/>
</dbReference>
<dbReference type="AlphaFoldDB" id="A0A6P1TLL5"/>
<dbReference type="Proteomes" id="UP000464314">
    <property type="component" value="Chromosome"/>
</dbReference>
<dbReference type="PANTHER" id="PTHR37038:SF14">
    <property type="entry name" value="TRANSCRIPTIONAL ACTIVATOR"/>
    <property type="match status" value="1"/>
</dbReference>
<dbReference type="SUPFAM" id="SSF47413">
    <property type="entry name" value="lambda repressor-like DNA-binding domains"/>
    <property type="match status" value="1"/>
</dbReference>
<dbReference type="SMART" id="SM00530">
    <property type="entry name" value="HTH_XRE"/>
    <property type="match status" value="1"/>
</dbReference>
<dbReference type="InterPro" id="IPR011990">
    <property type="entry name" value="TPR-like_helical_dom_sf"/>
</dbReference>